<keyword evidence="2" id="KW-0285">Flavoprotein</keyword>
<dbReference type="eggNOG" id="KOG2665">
    <property type="taxonomic scope" value="Eukaryota"/>
</dbReference>
<dbReference type="GeneID" id="10501767"/>
<evidence type="ECO:0000256" key="8">
    <source>
        <dbReference type="ARBA" id="ARBA00041137"/>
    </source>
</evidence>
<dbReference type="Gene3D" id="3.30.9.10">
    <property type="entry name" value="D-Amino Acid Oxidase, subunit A, domain 2"/>
    <property type="match status" value="1"/>
</dbReference>
<dbReference type="SUPFAM" id="SSF51905">
    <property type="entry name" value="FAD/NAD(P)-binding domain"/>
    <property type="match status" value="1"/>
</dbReference>
<dbReference type="STRING" id="5786.F0ZLQ4"/>
<reference evidence="11" key="1">
    <citation type="journal article" date="2011" name="Genome Biol.">
        <title>Comparative genomics of the social amoebae Dictyostelium discoideum and Dictyostelium purpureum.</title>
        <authorList>
            <consortium name="US DOE Joint Genome Institute (JGI-PGF)"/>
            <person name="Sucgang R."/>
            <person name="Kuo A."/>
            <person name="Tian X."/>
            <person name="Salerno W."/>
            <person name="Parikh A."/>
            <person name="Feasley C.L."/>
            <person name="Dalin E."/>
            <person name="Tu H."/>
            <person name="Huang E."/>
            <person name="Barry K."/>
            <person name="Lindquist E."/>
            <person name="Shapiro H."/>
            <person name="Bruce D."/>
            <person name="Schmutz J."/>
            <person name="Salamov A."/>
            <person name="Fey P."/>
            <person name="Gaudet P."/>
            <person name="Anjard C."/>
            <person name="Babu M.M."/>
            <person name="Basu S."/>
            <person name="Bushmanova Y."/>
            <person name="van der Wel H."/>
            <person name="Katoh-Kurasawa M."/>
            <person name="Dinh C."/>
            <person name="Coutinho P.M."/>
            <person name="Saito T."/>
            <person name="Elias M."/>
            <person name="Schaap P."/>
            <person name="Kay R.R."/>
            <person name="Henrissat B."/>
            <person name="Eichinger L."/>
            <person name="Rivero F."/>
            <person name="Putnam N.H."/>
            <person name="West C.M."/>
            <person name="Loomis W.F."/>
            <person name="Chisholm R.L."/>
            <person name="Shaulsky G."/>
            <person name="Strassmann J.E."/>
            <person name="Queller D.C."/>
            <person name="Kuspa A."/>
            <person name="Grigoriev I.V."/>
        </authorList>
    </citation>
    <scope>NUCLEOTIDE SEQUENCE [LARGE SCALE GENOMIC DNA]</scope>
    <source>
        <strain evidence="11">QSDP1</strain>
    </source>
</reference>
<dbReference type="Pfam" id="PF01266">
    <property type="entry name" value="DAO"/>
    <property type="match status" value="1"/>
</dbReference>
<proteinExistence type="inferred from homology"/>
<evidence type="ECO:0000256" key="1">
    <source>
        <dbReference type="ARBA" id="ARBA00001974"/>
    </source>
</evidence>
<dbReference type="InterPro" id="IPR006076">
    <property type="entry name" value="FAD-dep_OxRdtase"/>
</dbReference>
<dbReference type="InterPro" id="IPR036188">
    <property type="entry name" value="FAD/NAD-bd_sf"/>
</dbReference>
<gene>
    <name evidence="10" type="ORF">DICPUDRAFT_33881</name>
</gene>
<dbReference type="OMA" id="SEVTRCM"/>
<dbReference type="RefSeq" id="XP_003288331.1">
    <property type="nucleotide sequence ID" value="XM_003288283.1"/>
</dbReference>
<dbReference type="EC" id="1.1.99.2" evidence="7"/>
<protein>
    <recommendedName>
        <fullName evidence="8">L-2-hydroxyglutarate dehydrogenase, mitochondrial</fullName>
        <ecNumber evidence="7">1.1.99.2</ecNumber>
    </recommendedName>
</protein>
<evidence type="ECO:0000256" key="2">
    <source>
        <dbReference type="ARBA" id="ARBA00022630"/>
    </source>
</evidence>
<evidence type="ECO:0000313" key="11">
    <source>
        <dbReference type="Proteomes" id="UP000001064"/>
    </source>
</evidence>
<dbReference type="FunCoup" id="F0ZLQ4">
    <property type="interactions" value="174"/>
</dbReference>
<dbReference type="PANTHER" id="PTHR43104:SF2">
    <property type="entry name" value="L-2-HYDROXYGLUTARATE DEHYDROGENASE, MITOCHONDRIAL"/>
    <property type="match status" value="1"/>
</dbReference>
<comment type="catalytic activity">
    <reaction evidence="5">
        <text>(S)-2-hydroxyglutarate + A = 2-oxoglutarate + AH2</text>
        <dbReference type="Rhea" id="RHEA:21252"/>
        <dbReference type="ChEBI" id="CHEBI:13193"/>
        <dbReference type="ChEBI" id="CHEBI:16782"/>
        <dbReference type="ChEBI" id="CHEBI:16810"/>
        <dbReference type="ChEBI" id="CHEBI:17499"/>
        <dbReference type="EC" id="1.1.99.2"/>
    </reaction>
</comment>
<keyword evidence="3" id="KW-0274">FAD</keyword>
<organism evidence="10 11">
    <name type="scientific">Dictyostelium purpureum</name>
    <name type="common">Slime mold</name>
    <dbReference type="NCBI Taxonomy" id="5786"/>
    <lineage>
        <taxon>Eukaryota</taxon>
        <taxon>Amoebozoa</taxon>
        <taxon>Evosea</taxon>
        <taxon>Eumycetozoa</taxon>
        <taxon>Dictyostelia</taxon>
        <taxon>Dictyosteliales</taxon>
        <taxon>Dictyosteliaceae</taxon>
        <taxon>Dictyostelium</taxon>
    </lineage>
</organism>
<comment type="similarity">
    <text evidence="6">Belongs to the L2HGDH family.</text>
</comment>
<dbReference type="VEuPathDB" id="AmoebaDB:DICPUDRAFT_33881"/>
<feature type="domain" description="FAD dependent oxidoreductase" evidence="9">
    <location>
        <begin position="14"/>
        <end position="413"/>
    </location>
</feature>
<evidence type="ECO:0000256" key="4">
    <source>
        <dbReference type="ARBA" id="ARBA00023002"/>
    </source>
</evidence>
<evidence type="ECO:0000256" key="3">
    <source>
        <dbReference type="ARBA" id="ARBA00022827"/>
    </source>
</evidence>
<dbReference type="EMBL" id="GL871070">
    <property type="protein sequence ID" value="EGC35138.1"/>
    <property type="molecule type" value="Genomic_DNA"/>
</dbReference>
<dbReference type="Gene3D" id="3.50.50.60">
    <property type="entry name" value="FAD/NAD(P)-binding domain"/>
    <property type="match status" value="1"/>
</dbReference>
<dbReference type="OrthoDB" id="498204at2759"/>
<dbReference type="PANTHER" id="PTHR43104">
    <property type="entry name" value="L-2-HYDROXYGLUTARATE DEHYDROGENASE, MITOCHONDRIAL"/>
    <property type="match status" value="1"/>
</dbReference>
<comment type="cofactor">
    <cofactor evidence="1">
        <name>FAD</name>
        <dbReference type="ChEBI" id="CHEBI:57692"/>
    </cofactor>
</comment>
<sequence length="428" mass="48250">MNRFTSLLNKKIYDVTIVGSGIVGIATAREILKRNPTLKLLILEKEDSIARHQSSHNSGVIHCGVYYKPGSTKARLCVKGSKMMYDYCKENDIKHENCGKIIVAVKKSEFDSLEALYKRGIENGVPNIEMVDRDRLLNLEPSITGGLKAIYTPTTGIVNYLDVAKSMAKEIQDKYQAEVQLGFEASIFDYDTKDKLMYIGDKNNERSILTRHVITCAGMYSDRVAHNAFGQKEPSIVPFRGSFLQFKPEYKHLIKGNVYPIPNPSFPFLGVHFTKKIDGNVWLGPNAVLAFSREGYSYKDFRAKDFQEILTNPGLFALSLKHWKYGVNELLRDIYPSNFIELLQPYMPDISMDMLEVTDGASGVRSQAISPNGDLIEDFIFDTPKDKPILHVRNSPSPAATSSLAIAEEIANMAQNQFKELNNTKKYY</sequence>
<evidence type="ECO:0000256" key="6">
    <source>
        <dbReference type="ARBA" id="ARBA00037941"/>
    </source>
</evidence>
<name>F0ZLQ4_DICPU</name>
<dbReference type="AlphaFoldDB" id="F0ZLQ4"/>
<dbReference type="Proteomes" id="UP000001064">
    <property type="component" value="Unassembled WGS sequence"/>
</dbReference>
<dbReference type="NCBIfam" id="NF008726">
    <property type="entry name" value="PRK11728.1"/>
    <property type="match status" value="1"/>
</dbReference>
<evidence type="ECO:0000313" key="10">
    <source>
        <dbReference type="EMBL" id="EGC35138.1"/>
    </source>
</evidence>
<evidence type="ECO:0000256" key="7">
    <source>
        <dbReference type="ARBA" id="ARBA00038878"/>
    </source>
</evidence>
<accession>F0ZLQ4</accession>
<keyword evidence="11" id="KW-1185">Reference proteome</keyword>
<dbReference type="InParanoid" id="F0ZLQ4"/>
<dbReference type="GO" id="GO:0047545">
    <property type="term" value="F:(S)-2-hydroxyglutarate dehydrogenase activity"/>
    <property type="evidence" value="ECO:0000318"/>
    <property type="project" value="GO_Central"/>
</dbReference>
<evidence type="ECO:0000259" key="9">
    <source>
        <dbReference type="Pfam" id="PF01266"/>
    </source>
</evidence>
<dbReference type="KEGG" id="dpp:DICPUDRAFT_33881"/>
<keyword evidence="4" id="KW-0560">Oxidoreductase</keyword>
<evidence type="ECO:0000256" key="5">
    <source>
        <dbReference type="ARBA" id="ARBA00036066"/>
    </source>
</evidence>